<proteinExistence type="predicted"/>
<reference evidence="2 3" key="1">
    <citation type="submission" date="2018-03" db="EMBL/GenBank/DDBJ databases">
        <title>Genomic Encyclopedia of Archaeal and Bacterial Type Strains, Phase II (KMG-II): from individual species to whole genera.</title>
        <authorList>
            <person name="Goeker M."/>
        </authorList>
    </citation>
    <scope>NUCLEOTIDE SEQUENCE [LARGE SCALE GENOMIC DNA]</scope>
    <source>
        <strain evidence="2 3">DSM 29318</strain>
    </source>
</reference>
<keyword evidence="1" id="KW-0812">Transmembrane</keyword>
<dbReference type="SUPFAM" id="SSF54523">
    <property type="entry name" value="Pili subunits"/>
    <property type="match status" value="1"/>
</dbReference>
<accession>A0A2T0WZG7</accession>
<name>A0A2T0WZG7_9RHOB</name>
<keyword evidence="1" id="KW-0472">Membrane</keyword>
<dbReference type="Proteomes" id="UP000238801">
    <property type="component" value="Unassembled WGS sequence"/>
</dbReference>
<comment type="caution">
    <text evidence="2">The sequence shown here is derived from an EMBL/GenBank/DDBJ whole genome shotgun (WGS) entry which is preliminary data.</text>
</comment>
<evidence type="ECO:0000313" key="2">
    <source>
        <dbReference type="EMBL" id="PRY92080.1"/>
    </source>
</evidence>
<gene>
    <name evidence="2" type="ORF">BCF33_2779</name>
</gene>
<dbReference type="EMBL" id="PVTT01000003">
    <property type="protein sequence ID" value="PRY92080.1"/>
    <property type="molecule type" value="Genomic_DNA"/>
</dbReference>
<dbReference type="RefSeq" id="WP_146132828.1">
    <property type="nucleotide sequence ID" value="NZ_PVTT01000003.1"/>
</dbReference>
<evidence type="ECO:0000313" key="3">
    <source>
        <dbReference type="Proteomes" id="UP000238801"/>
    </source>
</evidence>
<evidence type="ECO:0000256" key="1">
    <source>
        <dbReference type="SAM" id="Phobius"/>
    </source>
</evidence>
<feature type="transmembrane region" description="Helical" evidence="1">
    <location>
        <begin position="12"/>
        <end position="33"/>
    </location>
</feature>
<protein>
    <submittedName>
        <fullName evidence="2">Prepilin-type N-terminal cleavage/methylation domain-containing protein</fullName>
    </submittedName>
</protein>
<keyword evidence="1" id="KW-1133">Transmembrane helix</keyword>
<dbReference type="NCBIfam" id="TIGR02532">
    <property type="entry name" value="IV_pilin_GFxxxE"/>
    <property type="match status" value="1"/>
</dbReference>
<dbReference type="InterPro" id="IPR045584">
    <property type="entry name" value="Pilin-like"/>
</dbReference>
<dbReference type="PROSITE" id="PS00409">
    <property type="entry name" value="PROKAR_NTER_METHYL"/>
    <property type="match status" value="1"/>
</dbReference>
<dbReference type="AlphaFoldDB" id="A0A2T0WZG7"/>
<keyword evidence="3" id="KW-1185">Reference proteome</keyword>
<organism evidence="2 3">
    <name type="scientific">Hasllibacter halocynthiae</name>
    <dbReference type="NCBI Taxonomy" id="595589"/>
    <lineage>
        <taxon>Bacteria</taxon>
        <taxon>Pseudomonadati</taxon>
        <taxon>Pseudomonadota</taxon>
        <taxon>Alphaproteobacteria</taxon>
        <taxon>Rhodobacterales</taxon>
        <taxon>Roseobacteraceae</taxon>
        <taxon>Hasllibacter</taxon>
    </lineage>
</organism>
<dbReference type="InterPro" id="IPR012902">
    <property type="entry name" value="N_methyl_site"/>
</dbReference>
<sequence>MPRSDRLGRTGGFSLLETLIALAILVAIAAAVAPRLRPPSDASQAARIAAALGRDLAAARDDAVRAGEAIPFEVDGALSCKEPSILWFFPDGTALDGDLCVAFGKARLDLRLDGASGRLVSR</sequence>